<feature type="coiled-coil region" evidence="1">
    <location>
        <begin position="309"/>
        <end position="337"/>
    </location>
</feature>
<dbReference type="PANTHER" id="PTHR20873:SF0">
    <property type="entry name" value="L-SERYL-TRNA(SEC) KINASE"/>
    <property type="match status" value="1"/>
</dbReference>
<dbReference type="Pfam" id="PF00004">
    <property type="entry name" value="AAA"/>
    <property type="match status" value="1"/>
</dbReference>
<dbReference type="GeneID" id="17358192"/>
<dbReference type="Gene3D" id="3.40.50.300">
    <property type="entry name" value="P-loop containing nucleotide triphosphate hydrolases"/>
    <property type="match status" value="1"/>
</dbReference>
<dbReference type="InterPro" id="IPR003959">
    <property type="entry name" value="ATPase_AAA_core"/>
</dbReference>
<protein>
    <recommendedName>
        <fullName evidence="3">ATPase AAA-type core domain-containing protein</fullName>
    </recommendedName>
</protein>
<dbReference type="OMA" id="YERISFD"/>
<feature type="compositionally biased region" description="Polar residues" evidence="2">
    <location>
        <begin position="103"/>
        <end position="125"/>
    </location>
</feature>
<organism evidence="5">
    <name type="scientific">Chlorella variabilis</name>
    <name type="common">Green alga</name>
    <dbReference type="NCBI Taxonomy" id="554065"/>
    <lineage>
        <taxon>Eukaryota</taxon>
        <taxon>Viridiplantae</taxon>
        <taxon>Chlorophyta</taxon>
        <taxon>core chlorophytes</taxon>
        <taxon>Trebouxiophyceae</taxon>
        <taxon>Chlorellales</taxon>
        <taxon>Chlorellaceae</taxon>
        <taxon>Chlorella clade</taxon>
        <taxon>Chlorella</taxon>
    </lineage>
</organism>
<feature type="compositionally biased region" description="Pro residues" evidence="2">
    <location>
        <begin position="132"/>
        <end position="144"/>
    </location>
</feature>
<accession>E1Z648</accession>
<dbReference type="Proteomes" id="UP000008141">
    <property type="component" value="Unassembled WGS sequence"/>
</dbReference>
<dbReference type="KEGG" id="cvr:CHLNCDRAFT_140755"/>
<name>E1Z648_CHLVA</name>
<evidence type="ECO:0000313" key="4">
    <source>
        <dbReference type="EMBL" id="EFN58869.1"/>
    </source>
</evidence>
<feature type="region of interest" description="Disordered" evidence="2">
    <location>
        <begin position="103"/>
        <end position="145"/>
    </location>
</feature>
<dbReference type="GO" id="GO:0000049">
    <property type="term" value="F:tRNA binding"/>
    <property type="evidence" value="ECO:0007669"/>
    <property type="project" value="TreeGrafter"/>
</dbReference>
<dbReference type="InterPro" id="IPR052648">
    <property type="entry name" value="Ser-tRNA(Sec)_kinase"/>
</dbReference>
<feature type="domain" description="ATPase AAA-type core" evidence="3">
    <location>
        <begin position="17"/>
        <end position="47"/>
    </location>
</feature>
<dbReference type="OrthoDB" id="549411at2759"/>
<feature type="compositionally biased region" description="Gly residues" evidence="2">
    <location>
        <begin position="60"/>
        <end position="71"/>
    </location>
</feature>
<dbReference type="eggNOG" id="KOG4622">
    <property type="taxonomic scope" value="Eukaryota"/>
</dbReference>
<dbReference type="PANTHER" id="PTHR20873">
    <property type="entry name" value="L-SERYL-TRNA(SEC) KINASE"/>
    <property type="match status" value="1"/>
</dbReference>
<evidence type="ECO:0000259" key="3">
    <source>
        <dbReference type="Pfam" id="PF00004"/>
    </source>
</evidence>
<keyword evidence="5" id="KW-1185">Reference proteome</keyword>
<dbReference type="GO" id="GO:0005524">
    <property type="term" value="F:ATP binding"/>
    <property type="evidence" value="ECO:0007669"/>
    <property type="project" value="InterPro"/>
</dbReference>
<reference evidence="4 5" key="1">
    <citation type="journal article" date="2010" name="Plant Cell">
        <title>The Chlorella variabilis NC64A genome reveals adaptation to photosymbiosis, coevolution with viruses, and cryptic sex.</title>
        <authorList>
            <person name="Blanc G."/>
            <person name="Duncan G."/>
            <person name="Agarkova I."/>
            <person name="Borodovsky M."/>
            <person name="Gurnon J."/>
            <person name="Kuo A."/>
            <person name="Lindquist E."/>
            <person name="Lucas S."/>
            <person name="Pangilinan J."/>
            <person name="Polle J."/>
            <person name="Salamov A."/>
            <person name="Terry A."/>
            <person name="Yamada T."/>
            <person name="Dunigan D.D."/>
            <person name="Grigoriev I.V."/>
            <person name="Claverie J.M."/>
            <person name="Van Etten J.L."/>
        </authorList>
    </citation>
    <scope>NUCLEOTIDE SEQUENCE [LARGE SCALE GENOMIC DNA]</scope>
    <source>
        <strain evidence="4 5">NC64A</strain>
    </source>
</reference>
<dbReference type="RefSeq" id="XP_005850971.1">
    <property type="nucleotide sequence ID" value="XM_005850909.1"/>
</dbReference>
<keyword evidence="1" id="KW-0175">Coiled coil</keyword>
<dbReference type="SUPFAM" id="SSF52540">
    <property type="entry name" value="P-loop containing nucleoside triphosphate hydrolases"/>
    <property type="match status" value="1"/>
</dbReference>
<evidence type="ECO:0000313" key="5">
    <source>
        <dbReference type="Proteomes" id="UP000008141"/>
    </source>
</evidence>
<dbReference type="GO" id="GO:0016301">
    <property type="term" value="F:kinase activity"/>
    <property type="evidence" value="ECO:0007669"/>
    <property type="project" value="TreeGrafter"/>
</dbReference>
<sequence>MSLQEPPDDGRATVCLLLLSGLPGAGKTTLARALAQEAALQGVEVRLVCFDEHGYQPGSGSRGGDGGGGNEPTGDEDAFSPQAWRLARRQSLNQLQAELTLDITGQRQQQPSTEHGASTSDSSSAPMLPHLSGPPRPRQQPPQLPTSRYHRLVIADDNMQYRSMRGQCYALARAAGAAVVLLYLECSKQLAQQRNAARPVAQRVPAATISRMAAQFEAAIGGWEQRCLVTWSSEGAPGVTALWRHIWRLWGPPAPPPLDTEAAAAAKADAQAATAASQAHAADLATRRVMSQCMQRLGVASAEHRAAAAQRLNTARRRLLEQAQQRAEEAASSAEGRAPEAAHWAAAFQRECEAILGEVG</sequence>
<dbReference type="EMBL" id="GL433837">
    <property type="protein sequence ID" value="EFN58869.1"/>
    <property type="molecule type" value="Genomic_DNA"/>
</dbReference>
<dbReference type="InParanoid" id="E1Z648"/>
<dbReference type="Pfam" id="PF13671">
    <property type="entry name" value="AAA_33"/>
    <property type="match status" value="1"/>
</dbReference>
<evidence type="ECO:0000256" key="2">
    <source>
        <dbReference type="SAM" id="MobiDB-lite"/>
    </source>
</evidence>
<evidence type="ECO:0000256" key="1">
    <source>
        <dbReference type="SAM" id="Coils"/>
    </source>
</evidence>
<proteinExistence type="predicted"/>
<dbReference type="InterPro" id="IPR027417">
    <property type="entry name" value="P-loop_NTPase"/>
</dbReference>
<dbReference type="GO" id="GO:0016887">
    <property type="term" value="F:ATP hydrolysis activity"/>
    <property type="evidence" value="ECO:0007669"/>
    <property type="project" value="InterPro"/>
</dbReference>
<dbReference type="AlphaFoldDB" id="E1Z648"/>
<dbReference type="STRING" id="554065.E1Z648"/>
<feature type="region of interest" description="Disordered" evidence="2">
    <location>
        <begin position="55"/>
        <end position="78"/>
    </location>
</feature>
<gene>
    <name evidence="4" type="ORF">CHLNCDRAFT_140755</name>
</gene>